<accession>A0A914RKK7</accession>
<evidence type="ECO:0000313" key="2">
    <source>
        <dbReference type="WBParaSite" id="PEQ_0000698701-mRNA-1"/>
    </source>
</evidence>
<reference evidence="2" key="1">
    <citation type="submission" date="2022-11" db="UniProtKB">
        <authorList>
            <consortium name="WormBaseParasite"/>
        </authorList>
    </citation>
    <scope>IDENTIFICATION</scope>
</reference>
<dbReference type="WBParaSite" id="PEQ_0000698701-mRNA-1">
    <property type="protein sequence ID" value="PEQ_0000698701-mRNA-1"/>
    <property type="gene ID" value="PEQ_0000698701"/>
</dbReference>
<protein>
    <submittedName>
        <fullName evidence="2">Uncharacterized protein</fullName>
    </submittedName>
</protein>
<dbReference type="Proteomes" id="UP000887564">
    <property type="component" value="Unplaced"/>
</dbReference>
<sequence length="87" mass="9645">MVWVFERLFKDVAGSVSDTMKCKVAQSYTESMTNESEMTGGETPAREADEEGMFGFTFCVIIGTKFFVIPPSSPKVDFARGQKETIS</sequence>
<evidence type="ECO:0000313" key="1">
    <source>
        <dbReference type="Proteomes" id="UP000887564"/>
    </source>
</evidence>
<keyword evidence="1" id="KW-1185">Reference proteome</keyword>
<name>A0A914RKK7_PAREQ</name>
<proteinExistence type="predicted"/>
<dbReference type="AlphaFoldDB" id="A0A914RKK7"/>
<organism evidence="1 2">
    <name type="scientific">Parascaris equorum</name>
    <name type="common">Equine roundworm</name>
    <dbReference type="NCBI Taxonomy" id="6256"/>
    <lineage>
        <taxon>Eukaryota</taxon>
        <taxon>Metazoa</taxon>
        <taxon>Ecdysozoa</taxon>
        <taxon>Nematoda</taxon>
        <taxon>Chromadorea</taxon>
        <taxon>Rhabditida</taxon>
        <taxon>Spirurina</taxon>
        <taxon>Ascaridomorpha</taxon>
        <taxon>Ascaridoidea</taxon>
        <taxon>Ascarididae</taxon>
        <taxon>Parascaris</taxon>
    </lineage>
</organism>